<dbReference type="AlphaFoldDB" id="A0A074K1S7"/>
<proteinExistence type="predicted"/>
<gene>
    <name evidence="1" type="ORF">DT23_01630</name>
</gene>
<name>A0A074K1S7_9RHOB</name>
<keyword evidence="2" id="KW-1185">Reference proteome</keyword>
<evidence type="ECO:0000313" key="1">
    <source>
        <dbReference type="EMBL" id="KEO61698.1"/>
    </source>
</evidence>
<protein>
    <submittedName>
        <fullName evidence="1">Uncharacterized protein</fullName>
    </submittedName>
</protein>
<dbReference type="Proteomes" id="UP000027471">
    <property type="component" value="Unassembled WGS sequence"/>
</dbReference>
<comment type="caution">
    <text evidence="1">The sequence shown here is derived from an EMBL/GenBank/DDBJ whole genome shotgun (WGS) entry which is preliminary data.</text>
</comment>
<dbReference type="EMBL" id="AUNB01000001">
    <property type="protein sequence ID" value="KEO61698.1"/>
    <property type="molecule type" value="Genomic_DNA"/>
</dbReference>
<reference evidence="1 2" key="1">
    <citation type="journal article" date="2015" name="Antonie Van Leeuwenhoek">
        <title>Thioclava indica sp. nov., isolated from surface seawater of the Indian Ocean.</title>
        <authorList>
            <person name="Liu Y."/>
            <person name="Lai Q."/>
            <person name="Du J."/>
            <person name="Xu H."/>
            <person name="Jiang L."/>
            <person name="Shao Z."/>
        </authorList>
    </citation>
    <scope>NUCLEOTIDE SEQUENCE [LARGE SCALE GENOMIC DNA]</scope>
    <source>
        <strain evidence="1 2">DT23-4</strain>
    </source>
</reference>
<organism evidence="1 2">
    <name type="scientific">Thioclava indica</name>
    <dbReference type="NCBI Taxonomy" id="1353528"/>
    <lineage>
        <taxon>Bacteria</taxon>
        <taxon>Pseudomonadati</taxon>
        <taxon>Pseudomonadota</taxon>
        <taxon>Alphaproteobacteria</taxon>
        <taxon>Rhodobacterales</taxon>
        <taxon>Paracoccaceae</taxon>
        <taxon>Thioclava</taxon>
    </lineage>
</organism>
<accession>A0A074K1S7</accession>
<sequence>MLKLQSPVAKSLPQGSAATLTIQGVSMAQLRREARGRYSSVSVT</sequence>
<evidence type="ECO:0000313" key="2">
    <source>
        <dbReference type="Proteomes" id="UP000027471"/>
    </source>
</evidence>